<dbReference type="AlphaFoldDB" id="A0A316DQ16"/>
<dbReference type="Gene3D" id="2.30.130.30">
    <property type="entry name" value="Hypothetical protein"/>
    <property type="match status" value="1"/>
</dbReference>
<proteinExistence type="predicted"/>
<comment type="caution">
    <text evidence="2">The sequence shown here is derived from an EMBL/GenBank/DDBJ whole genome shotgun (WGS) entry which is preliminary data.</text>
</comment>
<dbReference type="Pfam" id="PF12961">
    <property type="entry name" value="DUF3850"/>
    <property type="match status" value="1"/>
</dbReference>
<evidence type="ECO:0000313" key="2">
    <source>
        <dbReference type="EMBL" id="PWK05256.1"/>
    </source>
</evidence>
<dbReference type="Proteomes" id="UP000245634">
    <property type="component" value="Unassembled WGS sequence"/>
</dbReference>
<dbReference type="InterPro" id="IPR039440">
    <property type="entry name" value="DUF3850"/>
</dbReference>
<gene>
    <name evidence="2" type="ORF">C7459_1245</name>
</gene>
<dbReference type="EMBL" id="QGGL01000024">
    <property type="protein sequence ID" value="PWK05256.1"/>
    <property type="molecule type" value="Genomic_DNA"/>
</dbReference>
<organism evidence="2 3">
    <name type="scientific">Tumebacillus permanentifrigoris</name>
    <dbReference type="NCBI Taxonomy" id="378543"/>
    <lineage>
        <taxon>Bacteria</taxon>
        <taxon>Bacillati</taxon>
        <taxon>Bacillota</taxon>
        <taxon>Bacilli</taxon>
        <taxon>Bacillales</taxon>
        <taxon>Alicyclobacillaceae</taxon>
        <taxon>Tumebacillus</taxon>
    </lineage>
</organism>
<dbReference type="RefSeq" id="WP_109691126.1">
    <property type="nucleotide sequence ID" value="NZ_QGGL01000024.1"/>
</dbReference>
<evidence type="ECO:0000259" key="1">
    <source>
        <dbReference type="Pfam" id="PF12961"/>
    </source>
</evidence>
<protein>
    <submittedName>
        <fullName evidence="2">Uncharacterized protein DUF3850</fullName>
    </submittedName>
</protein>
<dbReference type="SUPFAM" id="SSF88697">
    <property type="entry name" value="PUA domain-like"/>
    <property type="match status" value="1"/>
</dbReference>
<sequence length="83" mass="9394">MIHVLKLVQPYFDAVASGRKTVELRKDDRDYQVGDTLVLREYDPTTNSFSGQELERHVTHILCGEGWGVMHGYCALSIREIGA</sequence>
<feature type="domain" description="DUF3850" evidence="1">
    <location>
        <begin position="2"/>
        <end position="78"/>
    </location>
</feature>
<dbReference type="InterPro" id="IPR015947">
    <property type="entry name" value="PUA-like_sf"/>
</dbReference>
<accession>A0A316DQ16</accession>
<keyword evidence="3" id="KW-1185">Reference proteome</keyword>
<name>A0A316DQ16_9BACL</name>
<evidence type="ECO:0000313" key="3">
    <source>
        <dbReference type="Proteomes" id="UP000245634"/>
    </source>
</evidence>
<dbReference type="OrthoDB" id="1700487at2"/>
<reference evidence="2 3" key="1">
    <citation type="submission" date="2018-05" db="EMBL/GenBank/DDBJ databases">
        <title>Genomic Encyclopedia of Type Strains, Phase IV (KMG-IV): sequencing the most valuable type-strain genomes for metagenomic binning, comparative biology and taxonomic classification.</title>
        <authorList>
            <person name="Goeker M."/>
        </authorList>
    </citation>
    <scope>NUCLEOTIDE SEQUENCE [LARGE SCALE GENOMIC DNA]</scope>
    <source>
        <strain evidence="2 3">DSM 18773</strain>
    </source>
</reference>